<dbReference type="EMBL" id="BSXU01003680">
    <property type="protein sequence ID" value="GMG40323.1"/>
    <property type="molecule type" value="Genomic_DNA"/>
</dbReference>
<dbReference type="PANTHER" id="PTHR43731:SF14">
    <property type="entry name" value="PRESENILIN-ASSOCIATED RHOMBOID-LIKE PROTEIN, MITOCHONDRIAL"/>
    <property type="match status" value="1"/>
</dbReference>
<dbReference type="SUPFAM" id="SSF144091">
    <property type="entry name" value="Rhomboid-like"/>
    <property type="match status" value="1"/>
</dbReference>
<feature type="transmembrane region" description="Helical" evidence="7">
    <location>
        <begin position="111"/>
        <end position="133"/>
    </location>
</feature>
<evidence type="ECO:0000256" key="4">
    <source>
        <dbReference type="ARBA" id="ARBA00022801"/>
    </source>
</evidence>
<evidence type="ECO:0000256" key="7">
    <source>
        <dbReference type="SAM" id="Phobius"/>
    </source>
</evidence>
<sequence>MIKIGLPISRRFFSTGSLPILTTRLTQALKTPSVFSQFKTIKYNQTNYQRINTISKRALWTNNGTKHTTSKFNLTQLKSAFVLKTSKRFATHNSLSHRLRQQRRNSSKLAFIYPTAFACGVTLFCFTTFPWLFDHTPLRYFKKNPTALLYAIIGANALVWGLWQIQTSNATLFRVLNGYFLHDLTHFNATSIRSYAQMILAGWSHVDPMHILFNMMCFYSFGTTMVQVLGPANFMSLYVGAGVFSSLFSMLFARVGATSLGASGSISGVFAMFATLFPKAGVGLFFIPIPGGATMALAGWTLFNLVGCFVRIGNLDCAGHLGGTVFGYLFGTYVMDQWRKRQDRQRRFGGFF</sequence>
<comment type="subcellular location">
    <subcellularLocation>
        <location evidence="1">Membrane</location>
        <topology evidence="1">Multi-pass membrane protein</topology>
    </subcellularLocation>
</comment>
<evidence type="ECO:0000259" key="8">
    <source>
        <dbReference type="Pfam" id="PF01694"/>
    </source>
</evidence>
<dbReference type="Proteomes" id="UP001165063">
    <property type="component" value="Unassembled WGS sequence"/>
</dbReference>
<dbReference type="PANTHER" id="PTHR43731">
    <property type="entry name" value="RHOMBOID PROTEASE"/>
    <property type="match status" value="1"/>
</dbReference>
<dbReference type="OrthoDB" id="10260614at2759"/>
<proteinExistence type="inferred from homology"/>
<dbReference type="Pfam" id="PF01694">
    <property type="entry name" value="Rhomboid"/>
    <property type="match status" value="1"/>
</dbReference>
<feature type="domain" description="Peptidase S54 rhomboid" evidence="8">
    <location>
        <begin position="196"/>
        <end position="335"/>
    </location>
</feature>
<keyword evidence="3 7" id="KW-0812">Transmembrane</keyword>
<dbReference type="InterPro" id="IPR022764">
    <property type="entry name" value="Peptidase_S54_rhomboid_dom"/>
</dbReference>
<dbReference type="GO" id="GO:0006465">
    <property type="term" value="P:signal peptide processing"/>
    <property type="evidence" value="ECO:0007669"/>
    <property type="project" value="TreeGrafter"/>
</dbReference>
<reference evidence="9" key="1">
    <citation type="submission" date="2023-04" db="EMBL/GenBank/DDBJ databases">
        <title>Ambrosiozyma monospora NBRC 1965.</title>
        <authorList>
            <person name="Ichikawa N."/>
            <person name="Sato H."/>
            <person name="Tonouchi N."/>
        </authorList>
    </citation>
    <scope>NUCLEOTIDE SEQUENCE</scope>
    <source>
        <strain evidence="9">NBRC 1965</strain>
    </source>
</reference>
<gene>
    <name evidence="9" type="ORF">Amon01_000609100</name>
</gene>
<dbReference type="GO" id="GO:0016020">
    <property type="term" value="C:membrane"/>
    <property type="evidence" value="ECO:0007669"/>
    <property type="project" value="UniProtKB-SubCell"/>
</dbReference>
<dbReference type="InterPro" id="IPR050925">
    <property type="entry name" value="Rhomboid_protease_S54"/>
</dbReference>
<evidence type="ECO:0000256" key="5">
    <source>
        <dbReference type="ARBA" id="ARBA00022989"/>
    </source>
</evidence>
<keyword evidence="6 7" id="KW-0472">Membrane</keyword>
<keyword evidence="4" id="KW-0378">Hydrolase</keyword>
<evidence type="ECO:0000256" key="1">
    <source>
        <dbReference type="ARBA" id="ARBA00004141"/>
    </source>
</evidence>
<name>A0A9W6Z496_AMBMO</name>
<protein>
    <submittedName>
        <fullName evidence="9">Unnamed protein product</fullName>
    </submittedName>
</protein>
<evidence type="ECO:0000256" key="2">
    <source>
        <dbReference type="ARBA" id="ARBA00009045"/>
    </source>
</evidence>
<organism evidence="9 10">
    <name type="scientific">Ambrosiozyma monospora</name>
    <name type="common">Yeast</name>
    <name type="synonym">Endomycopsis monosporus</name>
    <dbReference type="NCBI Taxonomy" id="43982"/>
    <lineage>
        <taxon>Eukaryota</taxon>
        <taxon>Fungi</taxon>
        <taxon>Dikarya</taxon>
        <taxon>Ascomycota</taxon>
        <taxon>Saccharomycotina</taxon>
        <taxon>Pichiomycetes</taxon>
        <taxon>Pichiales</taxon>
        <taxon>Pichiaceae</taxon>
        <taxon>Ambrosiozyma</taxon>
    </lineage>
</organism>
<evidence type="ECO:0000313" key="10">
    <source>
        <dbReference type="Proteomes" id="UP001165063"/>
    </source>
</evidence>
<keyword evidence="10" id="KW-1185">Reference proteome</keyword>
<feature type="transmembrane region" description="Helical" evidence="7">
    <location>
        <begin position="318"/>
        <end position="336"/>
    </location>
</feature>
<keyword evidence="5 7" id="KW-1133">Transmembrane helix</keyword>
<dbReference type="AlphaFoldDB" id="A0A9W6Z496"/>
<evidence type="ECO:0000256" key="6">
    <source>
        <dbReference type="ARBA" id="ARBA00023136"/>
    </source>
</evidence>
<comment type="similarity">
    <text evidence="2">Belongs to the peptidase S54 family.</text>
</comment>
<dbReference type="InterPro" id="IPR035952">
    <property type="entry name" value="Rhomboid-like_sf"/>
</dbReference>
<feature type="transmembrane region" description="Helical" evidence="7">
    <location>
        <begin position="211"/>
        <end position="230"/>
    </location>
</feature>
<dbReference type="Gene3D" id="1.20.1540.10">
    <property type="entry name" value="Rhomboid-like"/>
    <property type="match status" value="1"/>
</dbReference>
<dbReference type="GO" id="GO:0004252">
    <property type="term" value="F:serine-type endopeptidase activity"/>
    <property type="evidence" value="ECO:0007669"/>
    <property type="project" value="InterPro"/>
</dbReference>
<accession>A0A9W6Z496</accession>
<comment type="caution">
    <text evidence="9">The sequence shown here is derived from an EMBL/GenBank/DDBJ whole genome shotgun (WGS) entry which is preliminary data.</text>
</comment>
<feature type="transmembrane region" description="Helical" evidence="7">
    <location>
        <begin position="145"/>
        <end position="163"/>
    </location>
</feature>
<evidence type="ECO:0000313" key="9">
    <source>
        <dbReference type="EMBL" id="GMG40323.1"/>
    </source>
</evidence>
<evidence type="ECO:0000256" key="3">
    <source>
        <dbReference type="ARBA" id="ARBA00022692"/>
    </source>
</evidence>